<evidence type="ECO:0000256" key="1">
    <source>
        <dbReference type="SAM" id="Phobius"/>
    </source>
</evidence>
<feature type="transmembrane region" description="Helical" evidence="1">
    <location>
        <begin position="50"/>
        <end position="73"/>
    </location>
</feature>
<dbReference type="Proteomes" id="UP001164557">
    <property type="component" value="Chromosome"/>
</dbReference>
<gene>
    <name evidence="2" type="ORF">LDX53_00490</name>
</gene>
<sequence>MAEHDLKNADQSKAIHSIRREHRINRVALPLAVFYVFYLMWTVLTDLGLFLRIVTVAFFITLVYFTISGTMYLSDKIKKKREK</sequence>
<dbReference type="EMBL" id="CP084389">
    <property type="protein sequence ID" value="UZX29758.1"/>
    <property type="molecule type" value="Genomic_DNA"/>
</dbReference>
<accession>A0AA47B423</accession>
<protein>
    <submittedName>
        <fullName evidence="2">Uncharacterized protein</fullName>
    </submittedName>
</protein>
<proteinExistence type="predicted"/>
<keyword evidence="1" id="KW-0472">Membrane</keyword>
<evidence type="ECO:0000313" key="3">
    <source>
        <dbReference type="Proteomes" id="UP001164557"/>
    </source>
</evidence>
<evidence type="ECO:0000313" key="2">
    <source>
        <dbReference type="EMBL" id="UZX29758.1"/>
    </source>
</evidence>
<name>A0AA47B423_9LACO</name>
<keyword evidence="1" id="KW-0812">Transmembrane</keyword>
<keyword evidence="3" id="KW-1185">Reference proteome</keyword>
<dbReference type="RefSeq" id="WP_046326546.1">
    <property type="nucleotide sequence ID" value="NZ_CP029544.1"/>
</dbReference>
<reference evidence="2" key="1">
    <citation type="submission" date="2021-09" db="EMBL/GenBank/DDBJ databases">
        <title>Lactobacillus species from Apis mellifera, Switzerland.</title>
        <authorList>
            <person name="Pfister J."/>
            <person name="Brown A."/>
            <person name="Neumann P."/>
            <person name="Collaud A."/>
            <person name="Retschnig G."/>
            <person name="Perreten V."/>
        </authorList>
    </citation>
    <scope>NUCLEOTIDE SEQUENCE</scope>
    <source>
        <strain evidence="2">IBH002</strain>
    </source>
</reference>
<feature type="transmembrane region" description="Helical" evidence="1">
    <location>
        <begin position="27"/>
        <end position="44"/>
    </location>
</feature>
<dbReference type="AlphaFoldDB" id="A0AA47B423"/>
<dbReference type="KEGG" id="lhs:DLD54_00480"/>
<organism evidence="2 3">
    <name type="scientific">Lactobacillus helsingborgensis</name>
    <dbReference type="NCBI Taxonomy" id="1218494"/>
    <lineage>
        <taxon>Bacteria</taxon>
        <taxon>Bacillati</taxon>
        <taxon>Bacillota</taxon>
        <taxon>Bacilli</taxon>
        <taxon>Lactobacillales</taxon>
        <taxon>Lactobacillaceae</taxon>
        <taxon>Lactobacillus</taxon>
    </lineage>
</organism>
<keyword evidence="1" id="KW-1133">Transmembrane helix</keyword>